<dbReference type="AlphaFoldDB" id="A0A0B5NKA4"/>
<reference evidence="2 4" key="1">
    <citation type="journal article" date="2015" name="Genome Announc.">
        <title>Complete genome sequences for 35 biothreat assay-relevant bacillus species.</title>
        <authorList>
            <person name="Johnson S.L."/>
            <person name="Daligault H.E."/>
            <person name="Davenport K.W."/>
            <person name="Jaissle J."/>
            <person name="Frey K.G."/>
            <person name="Ladner J.T."/>
            <person name="Broomall S.M."/>
            <person name="Bishop-Lilly K.A."/>
            <person name="Bruce D.C."/>
            <person name="Gibbons H.S."/>
            <person name="Coyne S.R."/>
            <person name="Lo C.C."/>
            <person name="Meincke L."/>
            <person name="Munk A.C."/>
            <person name="Koroleva G.I."/>
            <person name="Rosenzweig C.N."/>
            <person name="Palacios G.F."/>
            <person name="Redden C.L."/>
            <person name="Minogue T.D."/>
            <person name="Chain P.S."/>
        </authorList>
    </citation>
    <scope>NUCLEOTIDE SEQUENCE [LARGE SCALE GENOMIC DNA]</scope>
    <source>
        <strain evidence="2 4">HD1011</strain>
    </source>
</reference>
<organism evidence="3 5">
    <name type="scientific">Bacillus thuringiensis</name>
    <dbReference type="NCBI Taxonomy" id="1428"/>
    <lineage>
        <taxon>Bacteria</taxon>
        <taxon>Bacillati</taxon>
        <taxon>Bacillota</taxon>
        <taxon>Bacilli</taxon>
        <taxon>Bacillales</taxon>
        <taxon>Bacillaceae</taxon>
        <taxon>Bacillus</taxon>
        <taxon>Bacillus cereus group</taxon>
    </lineage>
</organism>
<evidence type="ECO:0000313" key="5">
    <source>
        <dbReference type="Proteomes" id="UP000501107"/>
    </source>
</evidence>
<keyword evidence="1" id="KW-0472">Membrane</keyword>
<feature type="transmembrane region" description="Helical" evidence="1">
    <location>
        <begin position="441"/>
        <end position="463"/>
    </location>
</feature>
<dbReference type="EMBL" id="CP053980">
    <property type="protein sequence ID" value="QKH26729.1"/>
    <property type="molecule type" value="Genomic_DNA"/>
</dbReference>
<dbReference type="KEGG" id="btw:BF38_3104"/>
<dbReference type="EMBL" id="CP009335">
    <property type="protein sequence ID" value="AJG76820.1"/>
    <property type="molecule type" value="Genomic_DNA"/>
</dbReference>
<feature type="transmembrane region" description="Helical" evidence="1">
    <location>
        <begin position="404"/>
        <end position="421"/>
    </location>
</feature>
<evidence type="ECO:0000313" key="2">
    <source>
        <dbReference type="EMBL" id="AJG76820.1"/>
    </source>
</evidence>
<dbReference type="Proteomes" id="UP000501107">
    <property type="component" value="Chromosome"/>
</dbReference>
<reference evidence="3 5" key="2">
    <citation type="submission" date="2020-05" db="EMBL/GenBank/DDBJ databases">
        <title>FDA dAtabase for Regulatory Grade micrObial Sequences (FDA-ARGOS): Supporting development and validation of Infectious Disease Dx tests.</title>
        <authorList>
            <person name="Nelson B."/>
            <person name="Plummer A."/>
            <person name="Tallon L."/>
            <person name="Sadzewicz L."/>
            <person name="Zhao X."/>
            <person name="Vavikolanu K."/>
            <person name="Mehta A."/>
            <person name="Aluvathingal J."/>
            <person name="Nadendla S."/>
            <person name="Myers T."/>
            <person name="Yan Y."/>
            <person name="Sichtig H."/>
        </authorList>
    </citation>
    <scope>NUCLEOTIDE SEQUENCE [LARGE SCALE GENOMIC DNA]</scope>
    <source>
        <strain evidence="3 5">FDAARGOS_795</strain>
    </source>
</reference>
<protein>
    <recommendedName>
        <fullName evidence="6">Group-specific protein</fullName>
    </recommendedName>
</protein>
<evidence type="ECO:0000313" key="3">
    <source>
        <dbReference type="EMBL" id="QKH26729.1"/>
    </source>
</evidence>
<gene>
    <name evidence="2" type="ORF">BF38_3104</name>
    <name evidence="3" type="ORF">FOC89_23195</name>
</gene>
<evidence type="ECO:0008006" key="6">
    <source>
        <dbReference type="Google" id="ProtNLM"/>
    </source>
</evidence>
<evidence type="ECO:0000256" key="1">
    <source>
        <dbReference type="SAM" id="Phobius"/>
    </source>
</evidence>
<sequence length="491" mass="57523">MEAIQTIEEKDVTTAIFQFIFPFSFKTGYEQNMFPFLQKNDFRPFRLDHLENENTYYGKFQVSHQNMEAYYLSFTNKILFPHSENQKGLQRYSKDLNLKGLLTTNLISVPFKIHSIDVTLCPYELGFLTIRTEVETAPNMTLSEAIEFAARFRVLETRNDTNETICIECNGKKYSQVERFIFGYLFHGVTDFFEKKRLRSSYFQTFPFFEDQRMYVQTLLSIKADMELTEVDVYRTSSLSGLTSDGKAYVSANNFPYIHDYLKKHAYQRWAPNRYFIMEEHIFTCVTNEGERKFPKLASQMYGEFYYALLLNLFHKIVLLKMANAYAELNIEQDTNEIEQLIYAINSFTANYFSLELVSQSQSEDIFFRLRKLFNIEILYSNAKQNLDSLFKYQENVPSKKDSLLLLILTLYSVVGQMLGFTMIDLLRNTDSNKISSPLEFFALLIAISGIVISLILGAQSLYQWGIQHKRRKAWVKQTVLSAVREKDNKK</sequence>
<proteinExistence type="predicted"/>
<keyword evidence="1" id="KW-1133">Transmembrane helix</keyword>
<name>A0A0B5NKA4_BACTU</name>
<evidence type="ECO:0000313" key="4">
    <source>
        <dbReference type="Proteomes" id="UP000031876"/>
    </source>
</evidence>
<dbReference type="RefSeq" id="WP_000387451.1">
    <property type="nucleotide sequence ID" value="NZ_CP009335.1"/>
</dbReference>
<dbReference type="Proteomes" id="UP000031876">
    <property type="component" value="Chromosome"/>
</dbReference>
<accession>A0A0B5NKA4</accession>
<keyword evidence="1" id="KW-0812">Transmembrane</keyword>